<protein>
    <submittedName>
        <fullName evidence="1">Uncharacterized protein</fullName>
    </submittedName>
</protein>
<dbReference type="KEGG" id="ssan:NX02_03115"/>
<dbReference type="HOGENOM" id="CLU_2636218_0_0_5"/>
<sequence>MIFIYSLPFDTEPAMMPPAPEFITLAQTLTTSWTDLRTRPATERDDAAERYHAARAEVLAYLAGCGVDAEGFVAAVA</sequence>
<reference evidence="1 2" key="1">
    <citation type="submission" date="2013-07" db="EMBL/GenBank/DDBJ databases">
        <title>Completed genome of Sphingomonas sanxanigenens NX02.</title>
        <authorList>
            <person name="Ma T."/>
            <person name="Huang H."/>
            <person name="Wu M."/>
            <person name="Li X."/>
            <person name="Li G."/>
        </authorList>
    </citation>
    <scope>NUCLEOTIDE SEQUENCE [LARGE SCALE GENOMIC DNA]</scope>
    <source>
        <strain evidence="1 2">NX02</strain>
    </source>
</reference>
<evidence type="ECO:0000313" key="1">
    <source>
        <dbReference type="EMBL" id="AHE52378.1"/>
    </source>
</evidence>
<name>W0A7R1_9SPHN</name>
<accession>W0A7R1</accession>
<gene>
    <name evidence="1" type="ORF">NX02_03115</name>
</gene>
<dbReference type="EMBL" id="CP006644">
    <property type="protein sequence ID" value="AHE52378.1"/>
    <property type="molecule type" value="Genomic_DNA"/>
</dbReference>
<organism evidence="1 2">
    <name type="scientific">Sphingomonas sanxanigenens DSM 19645 = NX02</name>
    <dbReference type="NCBI Taxonomy" id="1123269"/>
    <lineage>
        <taxon>Bacteria</taxon>
        <taxon>Pseudomonadati</taxon>
        <taxon>Pseudomonadota</taxon>
        <taxon>Alphaproteobacteria</taxon>
        <taxon>Sphingomonadales</taxon>
        <taxon>Sphingomonadaceae</taxon>
        <taxon>Sphingomonas</taxon>
    </lineage>
</organism>
<evidence type="ECO:0000313" key="2">
    <source>
        <dbReference type="Proteomes" id="UP000018851"/>
    </source>
</evidence>
<dbReference type="Proteomes" id="UP000018851">
    <property type="component" value="Chromosome"/>
</dbReference>
<dbReference type="PATRIC" id="fig|1123269.5.peg.604"/>
<keyword evidence="2" id="KW-1185">Reference proteome</keyword>
<proteinExistence type="predicted"/>
<dbReference type="AlphaFoldDB" id="W0A7R1"/>